<feature type="transmembrane region" description="Helical" evidence="1">
    <location>
        <begin position="97"/>
        <end position="123"/>
    </location>
</feature>
<keyword evidence="1" id="KW-0812">Transmembrane</keyword>
<keyword evidence="1" id="KW-1133">Transmembrane helix</keyword>
<protein>
    <submittedName>
        <fullName evidence="2">Uncharacterized protein</fullName>
    </submittedName>
</protein>
<name>A0A8J6FIQ3_ELECQ</name>
<gene>
    <name evidence="2" type="ORF">GDO78_004817</name>
</gene>
<organism evidence="2 3">
    <name type="scientific">Eleutherodactylus coqui</name>
    <name type="common">Puerto Rican coqui</name>
    <dbReference type="NCBI Taxonomy" id="57060"/>
    <lineage>
        <taxon>Eukaryota</taxon>
        <taxon>Metazoa</taxon>
        <taxon>Chordata</taxon>
        <taxon>Craniata</taxon>
        <taxon>Vertebrata</taxon>
        <taxon>Euteleostomi</taxon>
        <taxon>Amphibia</taxon>
        <taxon>Batrachia</taxon>
        <taxon>Anura</taxon>
        <taxon>Neobatrachia</taxon>
        <taxon>Hyloidea</taxon>
        <taxon>Eleutherodactylidae</taxon>
        <taxon>Eleutherodactylinae</taxon>
        <taxon>Eleutherodactylus</taxon>
        <taxon>Eleutherodactylus</taxon>
    </lineage>
</organism>
<keyword evidence="3" id="KW-1185">Reference proteome</keyword>
<accession>A0A8J6FIQ3</accession>
<evidence type="ECO:0000313" key="2">
    <source>
        <dbReference type="EMBL" id="KAG9488471.1"/>
    </source>
</evidence>
<dbReference type="Proteomes" id="UP000770717">
    <property type="component" value="Unassembled WGS sequence"/>
</dbReference>
<keyword evidence="1" id="KW-0472">Membrane</keyword>
<proteinExistence type="predicted"/>
<reference evidence="2" key="1">
    <citation type="thesis" date="2020" institute="ProQuest LLC" country="789 East Eisenhower Parkway, Ann Arbor, MI, USA">
        <title>Comparative Genomics and Chromosome Evolution.</title>
        <authorList>
            <person name="Mudd A.B."/>
        </authorList>
    </citation>
    <scope>NUCLEOTIDE SEQUENCE</scope>
    <source>
        <strain evidence="2">HN-11 Male</strain>
        <tissue evidence="2">Kidney and liver</tissue>
    </source>
</reference>
<evidence type="ECO:0000256" key="1">
    <source>
        <dbReference type="SAM" id="Phobius"/>
    </source>
</evidence>
<sequence length="124" mass="13928">MSSVAEKEKFLVWRTRPAITQHICSGGEGCARLPNAIKGLHSLTWKPHTCPIYYNSVIPLNVAVAQLSFYVLTNSHSPGQLECKLRFPNHDGMFKKLAAGGALLSTAGWLLFLVFNNFFFFFFF</sequence>
<evidence type="ECO:0000313" key="3">
    <source>
        <dbReference type="Proteomes" id="UP000770717"/>
    </source>
</evidence>
<dbReference type="EMBL" id="WNTK01000002">
    <property type="protein sequence ID" value="KAG9488471.1"/>
    <property type="molecule type" value="Genomic_DNA"/>
</dbReference>
<comment type="caution">
    <text evidence="2">The sequence shown here is derived from an EMBL/GenBank/DDBJ whole genome shotgun (WGS) entry which is preliminary data.</text>
</comment>
<dbReference type="AlphaFoldDB" id="A0A8J6FIQ3"/>